<evidence type="ECO:0000256" key="7">
    <source>
        <dbReference type="ARBA" id="ARBA00049157"/>
    </source>
</evidence>
<keyword evidence="15" id="KW-1185">Reference proteome</keyword>
<comment type="similarity">
    <text evidence="8 9">Belongs to the OMP decarboxylase family. Type 1 subfamily.</text>
</comment>
<evidence type="ECO:0000256" key="4">
    <source>
        <dbReference type="ARBA" id="ARBA00022793"/>
    </source>
</evidence>
<dbReference type="GO" id="GO:0044205">
    <property type="term" value="P:'de novo' UMP biosynthetic process"/>
    <property type="evidence" value="ECO:0007669"/>
    <property type="project" value="UniProtKB-UniRule"/>
</dbReference>
<evidence type="ECO:0000256" key="5">
    <source>
        <dbReference type="ARBA" id="ARBA00022975"/>
    </source>
</evidence>
<dbReference type="NCBIfam" id="NF001273">
    <property type="entry name" value="PRK00230.1"/>
    <property type="match status" value="1"/>
</dbReference>
<feature type="binding site" evidence="9 11">
    <location>
        <position position="212"/>
    </location>
    <ligand>
        <name>substrate</name>
    </ligand>
</feature>
<evidence type="ECO:0000256" key="8">
    <source>
        <dbReference type="ARBA" id="ARBA00061012"/>
    </source>
</evidence>
<feature type="active site" description="Proton donor" evidence="9">
    <location>
        <position position="65"/>
    </location>
</feature>
<dbReference type="EC" id="4.1.1.23" evidence="9"/>
<comment type="catalytic activity">
    <reaction evidence="7 9 12">
        <text>orotidine 5'-phosphate + H(+) = UMP + CO2</text>
        <dbReference type="Rhea" id="RHEA:11596"/>
        <dbReference type="ChEBI" id="CHEBI:15378"/>
        <dbReference type="ChEBI" id="CHEBI:16526"/>
        <dbReference type="ChEBI" id="CHEBI:57538"/>
        <dbReference type="ChEBI" id="CHEBI:57865"/>
        <dbReference type="EC" id="4.1.1.23"/>
    </reaction>
</comment>
<dbReference type="Gene3D" id="3.20.20.70">
    <property type="entry name" value="Aldolase class I"/>
    <property type="match status" value="1"/>
</dbReference>
<dbReference type="AlphaFoldDB" id="A0AAJ0XA58"/>
<evidence type="ECO:0000256" key="2">
    <source>
        <dbReference type="ARBA" id="ARBA00004861"/>
    </source>
</evidence>
<evidence type="ECO:0000256" key="1">
    <source>
        <dbReference type="ARBA" id="ARBA00002356"/>
    </source>
</evidence>
<feature type="binding site" evidence="9 11">
    <location>
        <position position="183"/>
    </location>
    <ligand>
        <name>substrate</name>
    </ligand>
</feature>
<evidence type="ECO:0000256" key="3">
    <source>
        <dbReference type="ARBA" id="ARBA00011738"/>
    </source>
</evidence>
<name>A0AAJ0XA58_9GAMM</name>
<feature type="active site" description="For OMPdecase activity" evidence="10">
    <location>
        <position position="68"/>
    </location>
</feature>
<dbReference type="InterPro" id="IPR014732">
    <property type="entry name" value="OMPdecase"/>
</dbReference>
<dbReference type="InterPro" id="IPR013785">
    <property type="entry name" value="Aldolase_TIM"/>
</dbReference>
<comment type="caution">
    <text evidence="14">The sequence shown here is derived from an EMBL/GenBank/DDBJ whole genome shotgun (WGS) entry which is preliminary data.</text>
</comment>
<feature type="domain" description="Orotidine 5'-phosphate decarboxylase" evidence="13">
    <location>
        <begin position="8"/>
        <end position="228"/>
    </location>
</feature>
<evidence type="ECO:0000256" key="6">
    <source>
        <dbReference type="ARBA" id="ARBA00023239"/>
    </source>
</evidence>
<dbReference type="PANTHER" id="PTHR32119:SF2">
    <property type="entry name" value="OROTIDINE 5'-PHOSPHATE DECARBOXYLASE"/>
    <property type="match status" value="1"/>
</dbReference>
<dbReference type="InterPro" id="IPR001754">
    <property type="entry name" value="OMPdeCOase_dom"/>
</dbReference>
<feature type="binding site" evidence="9 11">
    <location>
        <position position="213"/>
    </location>
    <ligand>
        <name>substrate</name>
    </ligand>
</feature>
<dbReference type="InterPro" id="IPR011060">
    <property type="entry name" value="RibuloseP-bd_barrel"/>
</dbReference>
<dbReference type="HAMAP" id="MF_01200_B">
    <property type="entry name" value="OMPdecase_type1_B"/>
    <property type="match status" value="1"/>
</dbReference>
<evidence type="ECO:0000256" key="10">
    <source>
        <dbReference type="PIRSR" id="PIRSR614732-1"/>
    </source>
</evidence>
<feature type="binding site" evidence="9 11">
    <location>
        <position position="14"/>
    </location>
    <ligand>
        <name>substrate</name>
    </ligand>
</feature>
<dbReference type="InterPro" id="IPR018089">
    <property type="entry name" value="OMPdecase_AS"/>
</dbReference>
<protein>
    <recommendedName>
        <fullName evidence="9">Orotidine 5'-phosphate decarboxylase</fullName>
        <ecNumber evidence="9">4.1.1.23</ecNumber>
    </recommendedName>
    <alternativeName>
        <fullName evidence="9">OMP decarboxylase</fullName>
        <shortName evidence="9">OMPDCase</shortName>
        <shortName evidence="9">OMPdecase</shortName>
    </alternativeName>
</protein>
<gene>
    <name evidence="9 14" type="primary">pyrF</name>
    <name evidence="14" type="ORF">CKO40_07855</name>
</gene>
<feature type="binding site" evidence="9 11">
    <location>
        <position position="36"/>
    </location>
    <ligand>
        <name>substrate</name>
    </ligand>
</feature>
<evidence type="ECO:0000313" key="15">
    <source>
        <dbReference type="Proteomes" id="UP001296776"/>
    </source>
</evidence>
<sequence length="240" mass="24680">MPPSPQTRIIVALDVASAEAALALADRLDPAQCRVKVGKELFTRAGPVVVEQLVSRGLDVFLDLKYHDIPNTVAGACAAAADLGVWMLNVHAAGGLAMMQAARERLAQTAAPPLLIAVTVLTSLDTDDLAAIGCAGNPRDRVQTLAELALQAGLDGLVCSPQEVAVLRERFGPQPLLVTPGVRPADTASGDQKRTMTPAEAIAAGADHLVIGRPITAAPDPMAAVEAIRAELSALPAGSA</sequence>
<evidence type="ECO:0000256" key="11">
    <source>
        <dbReference type="PIRSR" id="PIRSR614732-2"/>
    </source>
</evidence>
<feature type="active site" description="For OMPdecase activity" evidence="10">
    <location>
        <position position="63"/>
    </location>
</feature>
<dbReference type="Proteomes" id="UP001296776">
    <property type="component" value="Unassembled WGS sequence"/>
</dbReference>
<reference evidence="14" key="1">
    <citation type="submission" date="2017-08" db="EMBL/GenBank/DDBJ databases">
        <authorList>
            <person name="Imhoff J.F."/>
            <person name="Rahn T."/>
            <person name="Kuenzel S."/>
            <person name="Neulinger S.C."/>
        </authorList>
    </citation>
    <scope>NUCLEOTIDE SEQUENCE</scope>
    <source>
        <strain evidence="14">DSM 11080</strain>
    </source>
</reference>
<dbReference type="CDD" id="cd04725">
    <property type="entry name" value="OMP_decarboxylase_like"/>
    <property type="match status" value="1"/>
</dbReference>
<evidence type="ECO:0000256" key="9">
    <source>
        <dbReference type="HAMAP-Rule" id="MF_01200"/>
    </source>
</evidence>
<feature type="binding site" evidence="9">
    <location>
        <begin position="63"/>
        <end position="72"/>
    </location>
    <ligand>
        <name>substrate</name>
    </ligand>
</feature>
<dbReference type="GO" id="GO:0005829">
    <property type="term" value="C:cytosol"/>
    <property type="evidence" value="ECO:0007669"/>
    <property type="project" value="TreeGrafter"/>
</dbReference>
<feature type="active site" description="For OMPdecase activity" evidence="10">
    <location>
        <position position="65"/>
    </location>
</feature>
<dbReference type="Pfam" id="PF00215">
    <property type="entry name" value="OMPdecase"/>
    <property type="match status" value="1"/>
</dbReference>
<comment type="function">
    <text evidence="1 9">Catalyzes the decarboxylation of orotidine 5'-monophosphate (OMP) to uridine 5'-monophosphate (UMP).</text>
</comment>
<comment type="pathway">
    <text evidence="2 9 12">Pyrimidine metabolism; UMP biosynthesis via de novo pathway; UMP from orotate: step 2/2.</text>
</comment>
<dbReference type="PROSITE" id="PS00156">
    <property type="entry name" value="OMPDECASE"/>
    <property type="match status" value="1"/>
</dbReference>
<comment type="subunit">
    <text evidence="3 9">Homodimer.</text>
</comment>
<evidence type="ECO:0000313" key="14">
    <source>
        <dbReference type="EMBL" id="MBK1704452.1"/>
    </source>
</evidence>
<evidence type="ECO:0000259" key="13">
    <source>
        <dbReference type="SMART" id="SM00934"/>
    </source>
</evidence>
<organism evidence="14 15">
    <name type="scientific">Halochromatium glycolicum</name>
    <dbReference type="NCBI Taxonomy" id="85075"/>
    <lineage>
        <taxon>Bacteria</taxon>
        <taxon>Pseudomonadati</taxon>
        <taxon>Pseudomonadota</taxon>
        <taxon>Gammaproteobacteria</taxon>
        <taxon>Chromatiales</taxon>
        <taxon>Chromatiaceae</taxon>
        <taxon>Halochromatium</taxon>
    </lineage>
</organism>
<dbReference type="GO" id="GO:0006207">
    <property type="term" value="P:'de novo' pyrimidine nucleobase biosynthetic process"/>
    <property type="evidence" value="ECO:0007669"/>
    <property type="project" value="InterPro"/>
</dbReference>
<dbReference type="PANTHER" id="PTHR32119">
    <property type="entry name" value="OROTIDINE 5'-PHOSPHATE DECARBOXYLASE"/>
    <property type="match status" value="1"/>
</dbReference>
<keyword evidence="4 9" id="KW-0210">Decarboxylase</keyword>
<dbReference type="RefSeq" id="WP_200345652.1">
    <property type="nucleotide sequence ID" value="NZ_NRSJ01000010.1"/>
</dbReference>
<dbReference type="InterPro" id="IPR047596">
    <property type="entry name" value="OMPdecase_bac"/>
</dbReference>
<feature type="binding site" evidence="9 11">
    <location>
        <position position="192"/>
    </location>
    <ligand>
        <name>substrate</name>
    </ligand>
</feature>
<dbReference type="EMBL" id="NRSJ01000010">
    <property type="protein sequence ID" value="MBK1704452.1"/>
    <property type="molecule type" value="Genomic_DNA"/>
</dbReference>
<dbReference type="SUPFAM" id="SSF51366">
    <property type="entry name" value="Ribulose-phoshate binding barrel"/>
    <property type="match status" value="1"/>
</dbReference>
<keyword evidence="5 9" id="KW-0665">Pyrimidine biosynthesis</keyword>
<feature type="binding site" evidence="9 11">
    <location>
        <position position="122"/>
    </location>
    <ligand>
        <name>substrate</name>
    </ligand>
</feature>
<proteinExistence type="inferred from homology"/>
<keyword evidence="6 9" id="KW-0456">Lyase</keyword>
<accession>A0AAJ0XA58</accession>
<dbReference type="NCBIfam" id="TIGR01740">
    <property type="entry name" value="pyrF"/>
    <property type="match status" value="1"/>
</dbReference>
<evidence type="ECO:0000256" key="12">
    <source>
        <dbReference type="RuleBase" id="RU000512"/>
    </source>
</evidence>
<dbReference type="GO" id="GO:0004590">
    <property type="term" value="F:orotidine-5'-phosphate decarboxylase activity"/>
    <property type="evidence" value="ECO:0007669"/>
    <property type="project" value="UniProtKB-UniRule"/>
</dbReference>
<reference evidence="14" key="2">
    <citation type="journal article" date="2020" name="Microorganisms">
        <title>Osmotic Adaptation and Compatible Solute Biosynthesis of Phototrophic Bacteria as Revealed from Genome Analyses.</title>
        <authorList>
            <person name="Imhoff J.F."/>
            <person name="Rahn T."/>
            <person name="Kunzel S."/>
            <person name="Keller A."/>
            <person name="Neulinger S.C."/>
        </authorList>
    </citation>
    <scope>NUCLEOTIDE SEQUENCE</scope>
    <source>
        <strain evidence="14">DSM 11080</strain>
    </source>
</reference>
<dbReference type="SMART" id="SM00934">
    <property type="entry name" value="OMPdecase"/>
    <property type="match status" value="1"/>
</dbReference>
<dbReference type="FunFam" id="3.20.20.70:FF:000015">
    <property type="entry name" value="Orotidine 5'-phosphate decarboxylase"/>
    <property type="match status" value="1"/>
</dbReference>